<evidence type="ECO:0000313" key="4">
    <source>
        <dbReference type="EMBL" id="GAA1993935.1"/>
    </source>
</evidence>
<comment type="caution">
    <text evidence="4">The sequence shown here is derived from an EMBL/GenBank/DDBJ whole genome shotgun (WGS) entry which is preliminary data.</text>
</comment>
<dbReference type="EMBL" id="BAAAPC010000007">
    <property type="protein sequence ID" value="GAA1993935.1"/>
    <property type="molecule type" value="Genomic_DNA"/>
</dbReference>
<evidence type="ECO:0000256" key="1">
    <source>
        <dbReference type="SAM" id="MobiDB-lite"/>
    </source>
</evidence>
<dbReference type="SUPFAM" id="SSF50249">
    <property type="entry name" value="Nucleic acid-binding proteins"/>
    <property type="match status" value="1"/>
</dbReference>
<feature type="region of interest" description="Disordered" evidence="1">
    <location>
        <begin position="145"/>
        <end position="165"/>
    </location>
</feature>
<proteinExistence type="predicted"/>
<keyword evidence="5" id="KW-1185">Reference proteome</keyword>
<sequence length="165" mass="18041">MPRVSAAEGWFALDIDGPRLLGTRCAGCGTVHFPPEQGFCRNSSCSGEDFADIPLSRRGRIWSYTDSRYPPPAPYIAQTDPYEPFTLAAVELAAERIVVLGQTVAGVTVDDLEIGQEAELDAGVLYADANREYLIWKWRPVRGPGEGGDEGVHHRTPHSVSEQGR</sequence>
<dbReference type="InterPro" id="IPR022002">
    <property type="entry name" value="ChsH2_Znr"/>
</dbReference>
<evidence type="ECO:0000313" key="5">
    <source>
        <dbReference type="Proteomes" id="UP001501585"/>
    </source>
</evidence>
<evidence type="ECO:0000259" key="2">
    <source>
        <dbReference type="Pfam" id="PF01796"/>
    </source>
</evidence>
<reference evidence="5" key="1">
    <citation type="journal article" date="2019" name="Int. J. Syst. Evol. Microbiol.">
        <title>The Global Catalogue of Microorganisms (GCM) 10K type strain sequencing project: providing services to taxonomists for standard genome sequencing and annotation.</title>
        <authorList>
            <consortium name="The Broad Institute Genomics Platform"/>
            <consortium name="The Broad Institute Genome Sequencing Center for Infectious Disease"/>
            <person name="Wu L."/>
            <person name="Ma J."/>
        </authorList>
    </citation>
    <scope>NUCLEOTIDE SEQUENCE [LARGE SCALE GENOMIC DNA]</scope>
    <source>
        <strain evidence="5">JCM 15313</strain>
    </source>
</reference>
<feature type="domain" description="ChsH2 C-terminal OB-fold" evidence="2">
    <location>
        <begin position="54"/>
        <end position="120"/>
    </location>
</feature>
<protein>
    <submittedName>
        <fullName evidence="4">Zinc ribbon domain-containing protein</fullName>
    </submittedName>
</protein>
<dbReference type="InterPro" id="IPR002878">
    <property type="entry name" value="ChsH2_C"/>
</dbReference>
<dbReference type="InterPro" id="IPR012340">
    <property type="entry name" value="NA-bd_OB-fold"/>
</dbReference>
<feature type="domain" description="ChsH2 rubredoxin-like zinc ribbon" evidence="3">
    <location>
        <begin position="18"/>
        <end position="50"/>
    </location>
</feature>
<dbReference type="PANTHER" id="PTHR34075:SF5">
    <property type="entry name" value="BLR3430 PROTEIN"/>
    <property type="match status" value="1"/>
</dbReference>
<gene>
    <name evidence="4" type="ORF">GCM10009799_19890</name>
</gene>
<evidence type="ECO:0000259" key="3">
    <source>
        <dbReference type="Pfam" id="PF12172"/>
    </source>
</evidence>
<name>A0ABP5E9W3_9ACTN</name>
<dbReference type="Proteomes" id="UP001501585">
    <property type="component" value="Unassembled WGS sequence"/>
</dbReference>
<dbReference type="Gene3D" id="6.10.30.10">
    <property type="match status" value="1"/>
</dbReference>
<dbReference type="Pfam" id="PF12172">
    <property type="entry name" value="zf-ChsH2"/>
    <property type="match status" value="1"/>
</dbReference>
<accession>A0ABP5E9W3</accession>
<dbReference type="InterPro" id="IPR052513">
    <property type="entry name" value="Thioester_dehydratase-like"/>
</dbReference>
<dbReference type="Pfam" id="PF01796">
    <property type="entry name" value="OB_ChsH2_C"/>
    <property type="match status" value="1"/>
</dbReference>
<dbReference type="PANTHER" id="PTHR34075">
    <property type="entry name" value="BLR3430 PROTEIN"/>
    <property type="match status" value="1"/>
</dbReference>
<organism evidence="4 5">
    <name type="scientific">Nocardiopsis rhodophaea</name>
    <dbReference type="NCBI Taxonomy" id="280238"/>
    <lineage>
        <taxon>Bacteria</taxon>
        <taxon>Bacillati</taxon>
        <taxon>Actinomycetota</taxon>
        <taxon>Actinomycetes</taxon>
        <taxon>Streptosporangiales</taxon>
        <taxon>Nocardiopsidaceae</taxon>
        <taxon>Nocardiopsis</taxon>
    </lineage>
</organism>